<dbReference type="Pfam" id="PF12833">
    <property type="entry name" value="HTH_18"/>
    <property type="match status" value="1"/>
</dbReference>
<keyword evidence="7" id="KW-1185">Reference proteome</keyword>
<dbReference type="OrthoDB" id="186587at2"/>
<dbReference type="Proteomes" id="UP000281343">
    <property type="component" value="Unassembled WGS sequence"/>
</dbReference>
<dbReference type="PROSITE" id="PS01124">
    <property type="entry name" value="HTH_ARAC_FAMILY_2"/>
    <property type="match status" value="1"/>
</dbReference>
<dbReference type="GO" id="GO:0043565">
    <property type="term" value="F:sequence-specific DNA binding"/>
    <property type="evidence" value="ECO:0007669"/>
    <property type="project" value="InterPro"/>
</dbReference>
<dbReference type="InterPro" id="IPR009057">
    <property type="entry name" value="Homeodomain-like_sf"/>
</dbReference>
<accession>A0A3L9YCK7</accession>
<dbReference type="SMART" id="SM00342">
    <property type="entry name" value="HTH_ARAC"/>
    <property type="match status" value="1"/>
</dbReference>
<sequence>MRCSREAKIGEVPTIQADRIRSALTATEFALRGRRCGLFVLDAGSVRLIEGARETKVDAPCLVWLPAGNPARLKLSAGTPGFSLRLTETVIGRAMPAGGLSGHIRSTIGGRVLAFNTAGTRSFDRLRSLFDEIEAELSGAPPGSDMAVQTLVSLALIHIWRAAAPKIERSVALPSRIVQDFLGLVELHLTQHWTVGQYAEALGISRDRLNTVVRRAIGRSPHSHIQARLMDETKTLLLQSDLPMAQIAYRLGFNDAAYFNRFFQRHEDVPPGKYRRLQRPTGGDDDRRASYAAWP</sequence>
<evidence type="ECO:0000256" key="3">
    <source>
        <dbReference type="ARBA" id="ARBA00023163"/>
    </source>
</evidence>
<evidence type="ECO:0000313" key="7">
    <source>
        <dbReference type="Proteomes" id="UP000281343"/>
    </source>
</evidence>
<name>A0A3L9YCK7_9RHOB</name>
<evidence type="ECO:0000256" key="2">
    <source>
        <dbReference type="ARBA" id="ARBA00023125"/>
    </source>
</evidence>
<organism evidence="6 7">
    <name type="scientific">Rhodophyticola porphyridii</name>
    <dbReference type="NCBI Taxonomy" id="1852017"/>
    <lineage>
        <taxon>Bacteria</taxon>
        <taxon>Pseudomonadati</taxon>
        <taxon>Pseudomonadota</taxon>
        <taxon>Alphaproteobacteria</taxon>
        <taxon>Rhodobacterales</taxon>
        <taxon>Roseobacteraceae</taxon>
        <taxon>Rhodophyticola</taxon>
    </lineage>
</organism>
<dbReference type="RefSeq" id="WP_121899580.1">
    <property type="nucleotide sequence ID" value="NZ_RCNT01000013.1"/>
</dbReference>
<dbReference type="GO" id="GO:0003700">
    <property type="term" value="F:DNA-binding transcription factor activity"/>
    <property type="evidence" value="ECO:0007669"/>
    <property type="project" value="InterPro"/>
</dbReference>
<dbReference type="EMBL" id="RCNT01000013">
    <property type="protein sequence ID" value="RMA40710.1"/>
    <property type="molecule type" value="Genomic_DNA"/>
</dbReference>
<keyword evidence="1" id="KW-0805">Transcription regulation</keyword>
<dbReference type="PANTHER" id="PTHR43280:SF32">
    <property type="entry name" value="TRANSCRIPTIONAL REGULATORY PROTEIN"/>
    <property type="match status" value="1"/>
</dbReference>
<keyword evidence="2" id="KW-0238">DNA-binding</keyword>
<evidence type="ECO:0000256" key="1">
    <source>
        <dbReference type="ARBA" id="ARBA00023015"/>
    </source>
</evidence>
<evidence type="ECO:0000256" key="4">
    <source>
        <dbReference type="SAM" id="MobiDB-lite"/>
    </source>
</evidence>
<protein>
    <submittedName>
        <fullName evidence="6">Helix-turn-helix domain-containing protein</fullName>
    </submittedName>
</protein>
<dbReference type="PANTHER" id="PTHR43280">
    <property type="entry name" value="ARAC-FAMILY TRANSCRIPTIONAL REGULATOR"/>
    <property type="match status" value="1"/>
</dbReference>
<gene>
    <name evidence="6" type="ORF">D9R08_18350</name>
</gene>
<keyword evidence="3" id="KW-0804">Transcription</keyword>
<reference evidence="6 7" key="1">
    <citation type="submission" date="2018-10" db="EMBL/GenBank/DDBJ databases">
        <authorList>
            <person name="Jung H.S."/>
            <person name="Jeon C.O."/>
        </authorList>
    </citation>
    <scope>NUCLEOTIDE SEQUENCE [LARGE SCALE GENOMIC DNA]</scope>
    <source>
        <strain evidence="6 7">MA-7-27</strain>
    </source>
</reference>
<dbReference type="AlphaFoldDB" id="A0A3L9YCK7"/>
<evidence type="ECO:0000259" key="5">
    <source>
        <dbReference type="PROSITE" id="PS01124"/>
    </source>
</evidence>
<feature type="region of interest" description="Disordered" evidence="4">
    <location>
        <begin position="271"/>
        <end position="295"/>
    </location>
</feature>
<dbReference type="Gene3D" id="1.10.10.60">
    <property type="entry name" value="Homeodomain-like"/>
    <property type="match status" value="1"/>
</dbReference>
<dbReference type="InterPro" id="IPR018060">
    <property type="entry name" value="HTH_AraC"/>
</dbReference>
<proteinExistence type="predicted"/>
<dbReference type="SUPFAM" id="SSF46689">
    <property type="entry name" value="Homeodomain-like"/>
    <property type="match status" value="1"/>
</dbReference>
<feature type="domain" description="HTH araC/xylS-type" evidence="5">
    <location>
        <begin position="179"/>
        <end position="277"/>
    </location>
</feature>
<comment type="caution">
    <text evidence="6">The sequence shown here is derived from an EMBL/GenBank/DDBJ whole genome shotgun (WGS) entry which is preliminary data.</text>
</comment>
<evidence type="ECO:0000313" key="6">
    <source>
        <dbReference type="EMBL" id="RMA40710.1"/>
    </source>
</evidence>